<keyword evidence="1" id="KW-0732">Signal</keyword>
<dbReference type="PROSITE" id="PS51257">
    <property type="entry name" value="PROKAR_LIPOPROTEIN"/>
    <property type="match status" value="1"/>
</dbReference>
<evidence type="ECO:0000313" key="2">
    <source>
        <dbReference type="EMBL" id="MBC8334791.1"/>
    </source>
</evidence>
<comment type="caution">
    <text evidence="2">The sequence shown here is derived from an EMBL/GenBank/DDBJ whole genome shotgun (WGS) entry which is preliminary data.</text>
</comment>
<dbReference type="Proteomes" id="UP000614469">
    <property type="component" value="Unassembled WGS sequence"/>
</dbReference>
<accession>A0A8J6NH04</accession>
<dbReference type="AlphaFoldDB" id="A0A8J6NH04"/>
<proteinExistence type="predicted"/>
<feature type="signal peptide" evidence="1">
    <location>
        <begin position="1"/>
        <end position="24"/>
    </location>
</feature>
<dbReference type="EMBL" id="JACNJN010000080">
    <property type="protein sequence ID" value="MBC8334791.1"/>
    <property type="molecule type" value="Genomic_DNA"/>
</dbReference>
<dbReference type="InterPro" id="IPR008972">
    <property type="entry name" value="Cupredoxin"/>
</dbReference>
<organism evidence="2 3">
    <name type="scientific">Candidatus Desulfolinea nitratireducens</name>
    <dbReference type="NCBI Taxonomy" id="2841698"/>
    <lineage>
        <taxon>Bacteria</taxon>
        <taxon>Bacillati</taxon>
        <taxon>Chloroflexota</taxon>
        <taxon>Anaerolineae</taxon>
        <taxon>Anaerolineales</taxon>
        <taxon>Anaerolineales incertae sedis</taxon>
        <taxon>Candidatus Desulfolinea</taxon>
    </lineage>
</organism>
<sequence length="141" mass="15285">MNKKTGFTLLTTTALIALSLILSACGPKEPVTVEVTLTEFGIESSVSEFKSGTPYHFVITNEGAINHEFMIMEPTAEGMMMSMEEMDEMALAFVEEDELTPGASQTLDYTFTEPASAGSLEIACHTSGHYEAGMKFPITVE</sequence>
<evidence type="ECO:0000256" key="1">
    <source>
        <dbReference type="SAM" id="SignalP"/>
    </source>
</evidence>
<gene>
    <name evidence="2" type="ORF">H8E29_05965</name>
</gene>
<evidence type="ECO:0000313" key="3">
    <source>
        <dbReference type="Proteomes" id="UP000614469"/>
    </source>
</evidence>
<dbReference type="SUPFAM" id="SSF49503">
    <property type="entry name" value="Cupredoxins"/>
    <property type="match status" value="1"/>
</dbReference>
<reference evidence="2 3" key="1">
    <citation type="submission" date="2020-08" db="EMBL/GenBank/DDBJ databases">
        <title>Bridging the membrane lipid divide: bacteria of the FCB group superphylum have the potential to synthesize archaeal ether lipids.</title>
        <authorList>
            <person name="Villanueva L."/>
            <person name="Von Meijenfeldt F.A.B."/>
            <person name="Westbye A.B."/>
            <person name="Yadav S."/>
            <person name="Hopmans E.C."/>
            <person name="Dutilh B.E."/>
            <person name="Sinninghe Damste J.S."/>
        </authorList>
    </citation>
    <scope>NUCLEOTIDE SEQUENCE [LARGE SCALE GENOMIC DNA]</scope>
    <source>
        <strain evidence="2">NIOZ-UU36</strain>
    </source>
</reference>
<feature type="chain" id="PRO_5035268719" description="EfeO-type cupredoxin-like domain-containing protein" evidence="1">
    <location>
        <begin position="25"/>
        <end position="141"/>
    </location>
</feature>
<protein>
    <recommendedName>
        <fullName evidence="4">EfeO-type cupredoxin-like domain-containing protein</fullName>
    </recommendedName>
</protein>
<name>A0A8J6NH04_9CHLR</name>
<evidence type="ECO:0008006" key="4">
    <source>
        <dbReference type="Google" id="ProtNLM"/>
    </source>
</evidence>
<dbReference type="Gene3D" id="2.60.40.420">
    <property type="entry name" value="Cupredoxins - blue copper proteins"/>
    <property type="match status" value="1"/>
</dbReference>